<keyword evidence="7" id="KW-0692">RNA repair</keyword>
<gene>
    <name evidence="15" type="ORF">SAMN06296008_110103</name>
</gene>
<dbReference type="PIRSF" id="PIRSF000813">
    <property type="entry name" value="CCA_bact"/>
    <property type="match status" value="1"/>
</dbReference>
<dbReference type="Gene3D" id="1.10.3090.10">
    <property type="entry name" value="cca-adding enzyme, domain 2"/>
    <property type="match status" value="1"/>
</dbReference>
<dbReference type="GO" id="GO:0004810">
    <property type="term" value="F:CCA tRNA nucleotidyltransferase activity"/>
    <property type="evidence" value="ECO:0007669"/>
    <property type="project" value="InterPro"/>
</dbReference>
<proteinExistence type="inferred from homology"/>
<evidence type="ECO:0000313" key="16">
    <source>
        <dbReference type="Proteomes" id="UP000192708"/>
    </source>
</evidence>
<dbReference type="RefSeq" id="WP_084284101.1">
    <property type="nucleotide sequence ID" value="NZ_FWXJ01000010.1"/>
</dbReference>
<feature type="domain" description="Poly A polymerase head" evidence="13">
    <location>
        <begin position="3"/>
        <end position="126"/>
    </location>
</feature>
<reference evidence="15 16" key="1">
    <citation type="submission" date="2017-04" db="EMBL/GenBank/DDBJ databases">
        <authorList>
            <person name="Afonso C.L."/>
            <person name="Miller P.J."/>
            <person name="Scott M.A."/>
            <person name="Spackman E."/>
            <person name="Goraichik I."/>
            <person name="Dimitrov K.M."/>
            <person name="Suarez D.L."/>
            <person name="Swayne D.E."/>
        </authorList>
    </citation>
    <scope>NUCLEOTIDE SEQUENCE [LARGE SCALE GENOMIC DNA]</scope>
    <source>
        <strain evidence="15 16">VK13</strain>
    </source>
</reference>
<dbReference type="Pfam" id="PF01743">
    <property type="entry name" value="PolyA_pol"/>
    <property type="match status" value="1"/>
</dbReference>
<keyword evidence="3" id="KW-0819">tRNA processing</keyword>
<keyword evidence="5" id="KW-0479">Metal-binding</keyword>
<feature type="domain" description="tRNA nucleotidyltransferase/poly(A) polymerase RNA and SrmB- binding" evidence="14">
    <location>
        <begin position="154"/>
        <end position="214"/>
    </location>
</feature>
<dbReference type="GO" id="GO:0001680">
    <property type="term" value="P:tRNA 3'-terminal CCA addition"/>
    <property type="evidence" value="ECO:0007669"/>
    <property type="project" value="InterPro"/>
</dbReference>
<evidence type="ECO:0000256" key="4">
    <source>
        <dbReference type="ARBA" id="ARBA00022695"/>
    </source>
</evidence>
<dbReference type="InterPro" id="IPR002646">
    <property type="entry name" value="PolA_pol_head_dom"/>
</dbReference>
<dbReference type="AlphaFoldDB" id="A0A1W2AV44"/>
<dbReference type="GO" id="GO:0005524">
    <property type="term" value="F:ATP binding"/>
    <property type="evidence" value="ECO:0007669"/>
    <property type="project" value="UniProtKB-KW"/>
</dbReference>
<dbReference type="Proteomes" id="UP000192708">
    <property type="component" value="Unassembled WGS sequence"/>
</dbReference>
<keyword evidence="11" id="KW-0511">Multifunctional enzyme</keyword>
<dbReference type="SUPFAM" id="SSF81301">
    <property type="entry name" value="Nucleotidyltransferase"/>
    <property type="match status" value="1"/>
</dbReference>
<dbReference type="GO" id="GO:0046872">
    <property type="term" value="F:metal ion binding"/>
    <property type="evidence" value="ECO:0007669"/>
    <property type="project" value="UniProtKB-KW"/>
</dbReference>
<dbReference type="GO" id="GO:0003723">
    <property type="term" value="F:RNA binding"/>
    <property type="evidence" value="ECO:0007669"/>
    <property type="project" value="UniProtKB-KW"/>
</dbReference>
<dbReference type="InterPro" id="IPR032828">
    <property type="entry name" value="PolyA_RNA-bd"/>
</dbReference>
<evidence type="ECO:0000256" key="11">
    <source>
        <dbReference type="ARBA" id="ARBA00023268"/>
    </source>
</evidence>
<evidence type="ECO:0000256" key="8">
    <source>
        <dbReference type="ARBA" id="ARBA00022840"/>
    </source>
</evidence>
<evidence type="ECO:0000256" key="7">
    <source>
        <dbReference type="ARBA" id="ARBA00022800"/>
    </source>
</evidence>
<dbReference type="GO" id="GO:0042245">
    <property type="term" value="P:RNA repair"/>
    <property type="evidence" value="ECO:0007669"/>
    <property type="project" value="UniProtKB-KW"/>
</dbReference>
<evidence type="ECO:0000256" key="12">
    <source>
        <dbReference type="RuleBase" id="RU003953"/>
    </source>
</evidence>
<keyword evidence="10 12" id="KW-0694">RNA-binding</keyword>
<comment type="similarity">
    <text evidence="12">Belongs to the tRNA nucleotidyltransferase/poly(A) polymerase family.</text>
</comment>
<evidence type="ECO:0000256" key="10">
    <source>
        <dbReference type="ARBA" id="ARBA00022884"/>
    </source>
</evidence>
<dbReference type="InterPro" id="IPR050124">
    <property type="entry name" value="tRNA_CCA-adding_enzyme"/>
</dbReference>
<dbReference type="Gene3D" id="3.30.460.10">
    <property type="entry name" value="Beta Polymerase, domain 2"/>
    <property type="match status" value="1"/>
</dbReference>
<evidence type="ECO:0000256" key="3">
    <source>
        <dbReference type="ARBA" id="ARBA00022694"/>
    </source>
</evidence>
<protein>
    <submittedName>
        <fullName evidence="15">tRNA nucleotidyltransferase (CCA-adding enzyme)</fullName>
    </submittedName>
</protein>
<evidence type="ECO:0000256" key="1">
    <source>
        <dbReference type="ARBA" id="ARBA00001946"/>
    </source>
</evidence>
<accession>A0A1W2AV44</accession>
<evidence type="ECO:0000313" key="15">
    <source>
        <dbReference type="EMBL" id="SMC64589.1"/>
    </source>
</evidence>
<keyword evidence="6" id="KW-0547">Nucleotide-binding</keyword>
<evidence type="ECO:0000256" key="5">
    <source>
        <dbReference type="ARBA" id="ARBA00022723"/>
    </source>
</evidence>
<dbReference type="SUPFAM" id="SSF81891">
    <property type="entry name" value="Poly A polymerase C-terminal region-like"/>
    <property type="match status" value="1"/>
</dbReference>
<keyword evidence="2 12" id="KW-0808">Transferase</keyword>
<evidence type="ECO:0000259" key="13">
    <source>
        <dbReference type="Pfam" id="PF01743"/>
    </source>
</evidence>
<keyword evidence="4" id="KW-0548">Nucleotidyltransferase</keyword>
<dbReference type="PANTHER" id="PTHR47545">
    <property type="entry name" value="MULTIFUNCTIONAL CCA PROTEIN"/>
    <property type="match status" value="1"/>
</dbReference>
<dbReference type="OrthoDB" id="9805698at2"/>
<keyword evidence="8" id="KW-0067">ATP-binding</keyword>
<keyword evidence="16" id="KW-1185">Reference proteome</keyword>
<dbReference type="PANTHER" id="PTHR47545:SF1">
    <property type="entry name" value="MULTIFUNCTIONAL CCA PROTEIN"/>
    <property type="match status" value="1"/>
</dbReference>
<dbReference type="CDD" id="cd05398">
    <property type="entry name" value="NT_ClassII-CCAase"/>
    <property type="match status" value="1"/>
</dbReference>
<keyword evidence="9" id="KW-0460">Magnesium</keyword>
<evidence type="ECO:0000256" key="6">
    <source>
        <dbReference type="ARBA" id="ARBA00022741"/>
    </source>
</evidence>
<evidence type="ECO:0000259" key="14">
    <source>
        <dbReference type="Pfam" id="PF12627"/>
    </source>
</evidence>
<dbReference type="InterPro" id="IPR043519">
    <property type="entry name" value="NT_sf"/>
</dbReference>
<sequence length="367" mass="41172">MKVYVVGGAIRDQLLGLSASDRDYVVVGSTPQAMIAKGFIPVGQDFPVFLHPQTKEEYALARTERKSGQGYKGFTFYTSPEVTLEQDLIRRDFTINAMAQEVDDNGALVGPIIDPYGGQMDLKGHLFRHVSDAFKEDPLRILRLGRFLARFNTFVVAPTTLTLVQEMVQNQELQYLVPERIWQELSRGLLESKPSRMFDFLREIGVNQALLPGHLFVDSRLKNTGKVLDQLAIEHAPLENRLAVLLCELDRAEVDQWLEQNKVPTDLRNFAKAYGQVNRFLKTSHSTPNEFLSLFDGSDLWRKSERFMQLCTLARSLGMDTLILDAVIKKVQAVNSGEIAKQVTSNNGQDIANAVMAARLKAISSAL</sequence>
<dbReference type="STRING" id="1938817.SAMN06296008_110103"/>
<dbReference type="Pfam" id="PF12627">
    <property type="entry name" value="PolyA_pol_RNAbd"/>
    <property type="match status" value="1"/>
</dbReference>
<dbReference type="InterPro" id="IPR012006">
    <property type="entry name" value="CCA_bact"/>
</dbReference>
<dbReference type="EMBL" id="FWXJ01000010">
    <property type="protein sequence ID" value="SMC64589.1"/>
    <property type="molecule type" value="Genomic_DNA"/>
</dbReference>
<comment type="cofactor">
    <cofactor evidence="1">
        <name>Mg(2+)</name>
        <dbReference type="ChEBI" id="CHEBI:18420"/>
    </cofactor>
</comment>
<evidence type="ECO:0000256" key="9">
    <source>
        <dbReference type="ARBA" id="ARBA00022842"/>
    </source>
</evidence>
<organism evidence="15 16">
    <name type="scientific">Polynucleobacter kasalickyi</name>
    <dbReference type="NCBI Taxonomy" id="1938817"/>
    <lineage>
        <taxon>Bacteria</taxon>
        <taxon>Pseudomonadati</taxon>
        <taxon>Pseudomonadota</taxon>
        <taxon>Betaproteobacteria</taxon>
        <taxon>Burkholderiales</taxon>
        <taxon>Burkholderiaceae</taxon>
        <taxon>Polynucleobacter</taxon>
    </lineage>
</organism>
<evidence type="ECO:0000256" key="2">
    <source>
        <dbReference type="ARBA" id="ARBA00022679"/>
    </source>
</evidence>
<dbReference type="GO" id="GO:0016787">
    <property type="term" value="F:hydrolase activity"/>
    <property type="evidence" value="ECO:0007669"/>
    <property type="project" value="UniProtKB-KW"/>
</dbReference>
<name>A0A1W2AV44_9BURK</name>